<feature type="compositionally biased region" description="Basic and acidic residues" evidence="1">
    <location>
        <begin position="138"/>
        <end position="151"/>
    </location>
</feature>
<feature type="compositionally biased region" description="Basic and acidic residues" evidence="1">
    <location>
        <begin position="711"/>
        <end position="740"/>
    </location>
</feature>
<feature type="compositionally biased region" description="Basic and acidic residues" evidence="1">
    <location>
        <begin position="785"/>
        <end position="800"/>
    </location>
</feature>
<feature type="compositionally biased region" description="Polar residues" evidence="1">
    <location>
        <begin position="801"/>
        <end position="819"/>
    </location>
</feature>
<feature type="compositionally biased region" description="Basic and acidic residues" evidence="1">
    <location>
        <begin position="215"/>
        <end position="235"/>
    </location>
</feature>
<feature type="compositionally biased region" description="Basic and acidic residues" evidence="1">
    <location>
        <begin position="603"/>
        <end position="621"/>
    </location>
</feature>
<feature type="compositionally biased region" description="Basic and acidic residues" evidence="1">
    <location>
        <begin position="577"/>
        <end position="596"/>
    </location>
</feature>
<reference evidence="3 4" key="1">
    <citation type="submission" date="2019-05" db="EMBL/GenBank/DDBJ databases">
        <title>Emergence of the Ug99 lineage of the wheat stem rust pathogen through somatic hybridization.</title>
        <authorList>
            <person name="Li F."/>
            <person name="Upadhyaya N.M."/>
            <person name="Sperschneider J."/>
            <person name="Matny O."/>
            <person name="Nguyen-Phuc H."/>
            <person name="Mago R."/>
            <person name="Raley C."/>
            <person name="Miller M.E."/>
            <person name="Silverstein K.A.T."/>
            <person name="Henningsen E."/>
            <person name="Hirsch C.D."/>
            <person name="Visser B."/>
            <person name="Pretorius Z.A."/>
            <person name="Steffenson B.J."/>
            <person name="Schwessinger B."/>
            <person name="Dodds P.N."/>
            <person name="Figueroa M."/>
        </authorList>
    </citation>
    <scope>NUCLEOTIDE SEQUENCE [LARGE SCALE GENOMIC DNA]</scope>
    <source>
        <strain evidence="3 4">Ug99</strain>
    </source>
</reference>
<feature type="compositionally biased region" description="Low complexity" evidence="1">
    <location>
        <begin position="532"/>
        <end position="544"/>
    </location>
</feature>
<feature type="compositionally biased region" description="Basic and acidic residues" evidence="1">
    <location>
        <begin position="641"/>
        <end position="661"/>
    </location>
</feature>
<feature type="chain" id="PRO_5023142967" evidence="2">
    <location>
        <begin position="21"/>
        <end position="896"/>
    </location>
</feature>
<protein>
    <submittedName>
        <fullName evidence="3">Uncharacterized protein</fullName>
    </submittedName>
</protein>
<keyword evidence="2" id="KW-0732">Signal</keyword>
<organism evidence="3 4">
    <name type="scientific">Puccinia graminis f. sp. tritici</name>
    <dbReference type="NCBI Taxonomy" id="56615"/>
    <lineage>
        <taxon>Eukaryota</taxon>
        <taxon>Fungi</taxon>
        <taxon>Dikarya</taxon>
        <taxon>Basidiomycota</taxon>
        <taxon>Pucciniomycotina</taxon>
        <taxon>Pucciniomycetes</taxon>
        <taxon>Pucciniales</taxon>
        <taxon>Pucciniaceae</taxon>
        <taxon>Puccinia</taxon>
    </lineage>
</organism>
<comment type="caution">
    <text evidence="3">The sequence shown here is derived from an EMBL/GenBank/DDBJ whole genome shotgun (WGS) entry which is preliminary data.</text>
</comment>
<proteinExistence type="predicted"/>
<sequence length="896" mass="96847">MLFTQILLSFYLLQHYNVSAHPLALPPPLVKRGVIDAVGPSCSHWLRRRSLGIEAPAEIINHPAQVKSAVSATKELTKGTEPLSNELRENVNGELGLDSLAHPESKPSPATLDPLPQPSGTTSISESGQSSTPITEPRTSDSQEVDLKKGEGVGLEAHGNEQNGLLPDPEIIPAGSNLHSATEPQQEGIEYSAHPHGSNGEIHAEGNQDVVPKGHQHEGIAENNHDNALEPKGGRETQTQTAPHENSENSAHDNFEDPGTMHQTGGTGAHETEVKKQDNPEGSETQLHSATKGSQDGKSGDEEAENSADVDSGNGEKKKSWLPSWWPSWLTLRKNQKPVTSDLQGQVIILEPETIKPKGNEISQGNRMNTVKEVSTSHEKAQNDGGLSSQDEKTNSIDNAQATRSEPKSEVIESEINHPKGDQHTQADVNNGEEFISDTHNGMNTGKEVSEPHEKAQNDGGLPSQDGKKGVIGNEKVSGSEPKSEVMESDINHPKGDQHTQADVKNGEGFISDTHGNEESDVGLLSQDHKIIPSGSIPHSSIEPQSEDIGSSVNPDVSNGEVHASENKNDFPQSNQHTEKVENHHDGAHDANDGKEFQTQTSPHEHGENQLENGPKLKEGWFDWLRSKFGRGKNKKPVTPDSREVIDTTKPKDNQILEGDGRSGGGSGSENHGSEGNGRESSFQDHTVHLDEREPAVDGQDPNGNHQKPKGGPDESSRHESSGPETGERDTKDGDEHNQEFDGQDTNGNQQRHKGNSENSSGDNSNLGSSGPETNGRHTQQPVTENHEQQSPHSSEERGPTSEQSQSENTPHQQASGPESQIPRGGENDAPKGPQNPEKPGQGPTQQAAAPGKPPRAKLMERIKSFFSLWGQKFREIVKKLAFWRKKNPEVTATTT</sequence>
<evidence type="ECO:0000256" key="2">
    <source>
        <dbReference type="SAM" id="SignalP"/>
    </source>
</evidence>
<dbReference type="AlphaFoldDB" id="A0A5B0MIP1"/>
<feature type="compositionally biased region" description="Polar residues" evidence="1">
    <location>
        <begin position="118"/>
        <end position="134"/>
    </location>
</feature>
<feature type="region of interest" description="Disordered" evidence="1">
    <location>
        <begin position="349"/>
        <end position="859"/>
    </location>
</feature>
<feature type="compositionally biased region" description="Polar residues" evidence="1">
    <location>
        <begin position="280"/>
        <end position="297"/>
    </location>
</feature>
<feature type="compositionally biased region" description="Polar residues" evidence="1">
    <location>
        <begin position="548"/>
        <end position="557"/>
    </location>
</feature>
<feature type="compositionally biased region" description="Basic and acidic residues" evidence="1">
    <location>
        <begin position="448"/>
        <end position="457"/>
    </location>
</feature>
<feature type="compositionally biased region" description="Low complexity" evidence="1">
    <location>
        <begin position="757"/>
        <end position="771"/>
    </location>
</feature>
<feature type="compositionally biased region" description="Basic and acidic residues" evidence="1">
    <location>
        <begin position="682"/>
        <end position="696"/>
    </location>
</feature>
<accession>A0A5B0MIP1</accession>
<feature type="compositionally biased region" description="Basic and acidic residues" evidence="1">
    <location>
        <begin position="270"/>
        <end position="279"/>
    </location>
</feature>
<gene>
    <name evidence="3" type="ORF">PGTUg99_028642</name>
</gene>
<dbReference type="EMBL" id="VDEP01000471">
    <property type="protein sequence ID" value="KAA1075924.1"/>
    <property type="molecule type" value="Genomic_DNA"/>
</dbReference>
<feature type="compositionally biased region" description="Basic and acidic residues" evidence="1">
    <location>
        <begin position="482"/>
        <end position="506"/>
    </location>
</feature>
<evidence type="ECO:0000313" key="3">
    <source>
        <dbReference type="EMBL" id="KAA1075924.1"/>
    </source>
</evidence>
<evidence type="ECO:0000256" key="1">
    <source>
        <dbReference type="SAM" id="MobiDB-lite"/>
    </source>
</evidence>
<feature type="compositionally biased region" description="Basic and acidic residues" evidence="1">
    <location>
        <begin position="405"/>
        <end position="425"/>
    </location>
</feature>
<feature type="compositionally biased region" description="Basic and acidic residues" evidence="1">
    <location>
        <begin position="245"/>
        <end position="255"/>
    </location>
</feature>
<feature type="signal peptide" evidence="2">
    <location>
        <begin position="1"/>
        <end position="20"/>
    </location>
</feature>
<name>A0A5B0MIP1_PUCGR</name>
<feature type="region of interest" description="Disordered" evidence="1">
    <location>
        <begin position="97"/>
        <end position="328"/>
    </location>
</feature>
<feature type="compositionally biased region" description="Polar residues" evidence="1">
    <location>
        <begin position="361"/>
        <end position="374"/>
    </location>
</feature>
<dbReference type="Proteomes" id="UP000325313">
    <property type="component" value="Unassembled WGS sequence"/>
</dbReference>
<evidence type="ECO:0000313" key="4">
    <source>
        <dbReference type="Proteomes" id="UP000325313"/>
    </source>
</evidence>